<evidence type="ECO:0000313" key="9">
    <source>
        <dbReference type="Proteomes" id="UP000054078"/>
    </source>
</evidence>
<proteinExistence type="inferred from homology"/>
<feature type="domain" description="SpaA-like prealbumin fold" evidence="6">
    <location>
        <begin position="634"/>
        <end position="718"/>
    </location>
</feature>
<dbReference type="InterPro" id="IPR013783">
    <property type="entry name" value="Ig-like_fold"/>
</dbReference>
<feature type="domain" description="SpaA-like prealbumin fold" evidence="6">
    <location>
        <begin position="741"/>
        <end position="828"/>
    </location>
</feature>
<feature type="domain" description="SpaA-like prealbumin fold" evidence="6">
    <location>
        <begin position="511"/>
        <end position="586"/>
    </location>
</feature>
<dbReference type="PANTHER" id="PTHR36108:SF13">
    <property type="entry name" value="COLOSSIN-B-RELATED"/>
    <property type="match status" value="1"/>
</dbReference>
<dbReference type="SUPFAM" id="SSF49478">
    <property type="entry name" value="Cna protein B-type domain"/>
    <property type="match status" value="1"/>
</dbReference>
<evidence type="ECO:0000256" key="3">
    <source>
        <dbReference type="ARBA" id="ARBA00022729"/>
    </source>
</evidence>
<evidence type="ECO:0000256" key="5">
    <source>
        <dbReference type="SAM" id="Phobius"/>
    </source>
</evidence>
<accession>A0A117J505</accession>
<gene>
    <name evidence="8" type="ORF">AUL39_00705</name>
</gene>
<dbReference type="Pfam" id="PF18202">
    <property type="entry name" value="TQ"/>
    <property type="match status" value="1"/>
</dbReference>
<evidence type="ECO:0000256" key="4">
    <source>
        <dbReference type="SAM" id="MobiDB-lite"/>
    </source>
</evidence>
<comment type="similarity">
    <text evidence="1">Belongs to the serine-aspartate repeat-containing protein (SDr) family.</text>
</comment>
<organism evidence="8 9">
    <name type="scientific">Tractidigestivibacter scatoligenes</name>
    <name type="common">Olsenella scatoligenes</name>
    <dbReference type="NCBI Taxonomy" id="1299998"/>
    <lineage>
        <taxon>Bacteria</taxon>
        <taxon>Bacillati</taxon>
        <taxon>Actinomycetota</taxon>
        <taxon>Coriobacteriia</taxon>
        <taxon>Coriobacteriales</taxon>
        <taxon>Atopobiaceae</taxon>
        <taxon>Tractidigestivibacter</taxon>
    </lineage>
</organism>
<feature type="domain" description="T-Q ester bond containing" evidence="7">
    <location>
        <begin position="1115"/>
        <end position="1234"/>
    </location>
</feature>
<dbReference type="InterPro" id="IPR041100">
    <property type="entry name" value="TQ"/>
</dbReference>
<dbReference type="Pfam" id="PF17802">
    <property type="entry name" value="SpaA"/>
    <property type="match status" value="6"/>
</dbReference>
<feature type="compositionally biased region" description="Basic and acidic residues" evidence="4">
    <location>
        <begin position="1235"/>
        <end position="1258"/>
    </location>
</feature>
<dbReference type="STRING" id="1299998.AUL39_00705"/>
<feature type="domain" description="SpaA-like prealbumin fold" evidence="6">
    <location>
        <begin position="369"/>
        <end position="459"/>
    </location>
</feature>
<evidence type="ECO:0000259" key="7">
    <source>
        <dbReference type="Pfam" id="PF18202"/>
    </source>
</evidence>
<dbReference type="InterPro" id="IPR041033">
    <property type="entry name" value="SpaA_PFL_dom_1"/>
</dbReference>
<keyword evidence="9" id="KW-1185">Reference proteome</keyword>
<feature type="transmembrane region" description="Helical" evidence="5">
    <location>
        <begin position="1263"/>
        <end position="1281"/>
    </location>
</feature>
<dbReference type="PANTHER" id="PTHR36108">
    <property type="entry name" value="COLOSSIN-B-RELATED"/>
    <property type="match status" value="1"/>
</dbReference>
<dbReference type="EMBL" id="LOJF01000001">
    <property type="protein sequence ID" value="KUH58904.1"/>
    <property type="molecule type" value="Genomic_DNA"/>
</dbReference>
<feature type="region of interest" description="Disordered" evidence="4">
    <location>
        <begin position="74"/>
        <end position="94"/>
    </location>
</feature>
<feature type="region of interest" description="Disordered" evidence="4">
    <location>
        <begin position="1226"/>
        <end position="1258"/>
    </location>
</feature>
<dbReference type="Proteomes" id="UP000054078">
    <property type="component" value="Unassembled WGS sequence"/>
</dbReference>
<keyword evidence="5" id="KW-0472">Membrane</keyword>
<reference evidence="8 9" key="1">
    <citation type="submission" date="2015-12" db="EMBL/GenBank/DDBJ databases">
        <title>Draft Genome Sequence of Olsenella scatoligenes SK9K4T; a Producer of 3-Methylindole- (skatole) and 4-Methylphenol- (p-cresol) Isolated from Pig Feces.</title>
        <authorList>
            <person name="Li X."/>
            <person name="Borg B."/>
            <person name="Canibe N."/>
        </authorList>
    </citation>
    <scope>NUCLEOTIDE SEQUENCE [LARGE SCALE GENOMIC DNA]</scope>
    <source>
        <strain evidence="8 9">SK9K4</strain>
    </source>
</reference>
<feature type="domain" description="SpaA-like prealbumin fold" evidence="6">
    <location>
        <begin position="265"/>
        <end position="339"/>
    </location>
</feature>
<dbReference type="GO" id="GO:0005975">
    <property type="term" value="P:carbohydrate metabolic process"/>
    <property type="evidence" value="ECO:0007669"/>
    <property type="project" value="UniProtKB-ARBA"/>
</dbReference>
<evidence type="ECO:0000259" key="6">
    <source>
        <dbReference type="Pfam" id="PF17802"/>
    </source>
</evidence>
<feature type="domain" description="SpaA-like prealbumin fold" evidence="6">
    <location>
        <begin position="860"/>
        <end position="944"/>
    </location>
</feature>
<keyword evidence="5" id="KW-1133">Transmembrane helix</keyword>
<evidence type="ECO:0000256" key="2">
    <source>
        <dbReference type="ARBA" id="ARBA00022525"/>
    </source>
</evidence>
<evidence type="ECO:0000313" key="8">
    <source>
        <dbReference type="EMBL" id="KUH58904.1"/>
    </source>
</evidence>
<dbReference type="Gene3D" id="2.60.40.10">
    <property type="entry name" value="Immunoglobulins"/>
    <property type="match status" value="6"/>
</dbReference>
<keyword evidence="2" id="KW-0964">Secreted</keyword>
<name>A0A117J505_TRASO</name>
<dbReference type="Gene3D" id="2.60.40.3930">
    <property type="match status" value="1"/>
</dbReference>
<keyword evidence="3" id="KW-0732">Signal</keyword>
<sequence>MAAVVVAEQLFGGLPLGGAGVALAQSPATGNTSIAFLHNPNGSRYISDVVGVTRQQVVDELAAHENDSYYLGTPYKGVNDTGNKPRPNGDPGGYSPGMQCNGFVAYVLDKVGGTPYQTFVNTDGHRGNWAALVNWFAVCQHNDVISYTFDSKEEMLASGLLQKGDIICAIPYTSVFRAGADAYGNTVDDHVGFFWGSTSDEDLFWHSAHRPNGLGSGDTLINGNQISAITPKCFPSCWVLFPLGPSNGQVELYKQSANKAITQYNTSYSLEGACYGLYSDEQCTQLVQSATTDSDGHAVFANIPSGDYYVREIYPSQGYLLDEKVYRATVSSGTTAQVEGNPVEEVPASAPAGAIVQKLDSQTGGTAQGDASLAGAQFTVSYYGNTTGDISGQALRTWVFAAGENGVTTYSSSQLVSGDELYTNSQGETVFPLGTYGIQETLAPKGYELTDTSVHVATVTLEDGIATWKTLDGWNNSSAVKDVMGRGIDDQVILGSIHVNKIDHQLREGVSQGDATLAGARFQVRNMSDHAVNVNGIVYNIGEVIEGVELVTDSSGNATSEKVLPFGTYELREIEAPEGYQLNSNWVGIATIADSQTPANAGTVDENIERIVFPPVAKVDINLGANGPQGDAVFEGAEVSITNASQKPVIYGAKTFAPGDVVCRLSANAEGKFPAIELPYGTYVLKETKAPTGYLLNEDWAKTIVLHEGNQAQVELPNTPVSGGISVDKIDHELETSAPQGDSALEGARFEITNNSAHPVVVAGESFAPGEALKNVDLVTDAHGHATTGSHQLPYGRYSIREISAPEGYLVNTSWKADVIIQEDGVVVSAQAPVDDQVVRGGVRVGKLDRETLVDAPLGSATLAGATLAVTNASENPVVVDGATVNPGDIAATLTTDEDGIASTSANTLPYGTYRVREVSAPTGYLLDSEARLWSATFRVVDDGTIVDLTAPEDAVHDQVERSDIRFVKRDERTQESMGNVAFLITSLTTGEHHIAVTDENGIFGSSVFASQQRTNANDAALESNGAASGEAEVDSSKLDSHSGIWFGGSLEGDQDPIEGLASLPYDRYQIQELRCEANRGRALVSFELTTEFPGSRHNEVLDLGTIDNREENEPSIQTTATDEKTGSHEGVAQNTTGIVDVVAYEGLVPGSDYELKGTLMDAESGEPLLDSGGNPIEASQKFIPTQADGQVAMPFETDGSAFEGRKVVVFESLYRGGQEVASHKDLTSVSQSVDYREDVPPSEKGRSGREGTPRTGDETARMAIGACAALGCAGIILALWRRKKE</sequence>
<dbReference type="NCBIfam" id="NF033903">
    <property type="entry name" value="VaFE_rpt"/>
    <property type="match status" value="1"/>
</dbReference>
<evidence type="ECO:0000256" key="1">
    <source>
        <dbReference type="ARBA" id="ARBA00007257"/>
    </source>
</evidence>
<keyword evidence="5" id="KW-0812">Transmembrane</keyword>
<protein>
    <submittedName>
        <fullName evidence="8">Uncharacterized protein</fullName>
    </submittedName>
</protein>
<comment type="caution">
    <text evidence="8">The sequence shown here is derived from an EMBL/GenBank/DDBJ whole genome shotgun (WGS) entry which is preliminary data.</text>
</comment>